<sequence>MQSITISLNGDAIADINSTLGSAYYLFAIGGFSETLAAGQLLFQTSGIAPNATLSVAPVPLPAAAWLLGSGLLGLGALRRRKRTA</sequence>
<keyword evidence="1" id="KW-1133">Transmembrane helix</keyword>
<feature type="transmembrane region" description="Helical" evidence="1">
    <location>
        <begin position="59"/>
        <end position="78"/>
    </location>
</feature>
<evidence type="ECO:0008006" key="4">
    <source>
        <dbReference type="Google" id="ProtNLM"/>
    </source>
</evidence>
<evidence type="ECO:0000313" key="2">
    <source>
        <dbReference type="EMBL" id="MBB6096273.1"/>
    </source>
</evidence>
<name>A0A841HTZ6_9GAMM</name>
<dbReference type="InterPro" id="IPR022472">
    <property type="entry name" value="VPLPA-CTERM"/>
</dbReference>
<evidence type="ECO:0000313" key="3">
    <source>
        <dbReference type="Proteomes" id="UP000588068"/>
    </source>
</evidence>
<gene>
    <name evidence="2" type="ORF">HNQ60_005195</name>
</gene>
<keyword evidence="1" id="KW-0812">Transmembrane</keyword>
<reference evidence="2 3" key="1">
    <citation type="submission" date="2020-08" db="EMBL/GenBank/DDBJ databases">
        <title>Genomic Encyclopedia of Type Strains, Phase IV (KMG-IV): sequencing the most valuable type-strain genomes for metagenomic binning, comparative biology and taxonomic classification.</title>
        <authorList>
            <person name="Goeker M."/>
        </authorList>
    </citation>
    <scope>NUCLEOTIDE SEQUENCE [LARGE SCALE GENOMIC DNA]</scope>
    <source>
        <strain evidence="2 3">DSM 26723</strain>
    </source>
</reference>
<evidence type="ECO:0000256" key="1">
    <source>
        <dbReference type="SAM" id="Phobius"/>
    </source>
</evidence>
<dbReference type="Proteomes" id="UP000588068">
    <property type="component" value="Unassembled WGS sequence"/>
</dbReference>
<dbReference type="EMBL" id="JACHHZ010000007">
    <property type="protein sequence ID" value="MBB6096273.1"/>
    <property type="molecule type" value="Genomic_DNA"/>
</dbReference>
<dbReference type="NCBIfam" id="TIGR03370">
    <property type="entry name" value="VPLPA-CTERM"/>
    <property type="match status" value="1"/>
</dbReference>
<comment type="caution">
    <text evidence="2">The sequence shown here is derived from an EMBL/GenBank/DDBJ whole genome shotgun (WGS) entry which is preliminary data.</text>
</comment>
<dbReference type="RefSeq" id="WP_221304463.1">
    <property type="nucleotide sequence ID" value="NZ_JACHHZ010000007.1"/>
</dbReference>
<protein>
    <recommendedName>
        <fullName evidence="4">VPLPA-CTERM sorting domain-containing protein</fullName>
    </recommendedName>
</protein>
<keyword evidence="1" id="KW-0472">Membrane</keyword>
<proteinExistence type="predicted"/>
<organism evidence="2 3">
    <name type="scientific">Povalibacter uvarum</name>
    <dbReference type="NCBI Taxonomy" id="732238"/>
    <lineage>
        <taxon>Bacteria</taxon>
        <taxon>Pseudomonadati</taxon>
        <taxon>Pseudomonadota</taxon>
        <taxon>Gammaproteobacteria</taxon>
        <taxon>Steroidobacterales</taxon>
        <taxon>Steroidobacteraceae</taxon>
        <taxon>Povalibacter</taxon>
    </lineage>
</organism>
<keyword evidence="3" id="KW-1185">Reference proteome</keyword>
<dbReference type="AlphaFoldDB" id="A0A841HTZ6"/>
<accession>A0A841HTZ6</accession>